<feature type="compositionally biased region" description="Polar residues" evidence="1">
    <location>
        <begin position="56"/>
        <end position="67"/>
    </location>
</feature>
<reference evidence="2 3" key="1">
    <citation type="submission" date="2016-06" db="EMBL/GenBank/DDBJ databases">
        <title>Evolution of pathogenesis and genome organization in the Tremellales.</title>
        <authorList>
            <person name="Cuomo C."/>
            <person name="Litvintseva A."/>
            <person name="Heitman J."/>
            <person name="Chen Y."/>
            <person name="Sun S."/>
            <person name="Springer D."/>
            <person name="Dromer F."/>
            <person name="Young S."/>
            <person name="Zeng Q."/>
            <person name="Chapman S."/>
            <person name="Gujja S."/>
            <person name="Saif S."/>
            <person name="Birren B."/>
        </authorList>
    </citation>
    <scope>NUCLEOTIDE SEQUENCE [LARGE SCALE GENOMIC DNA]</scope>
    <source>
        <strain evidence="2 3">ATCC 28783</strain>
    </source>
</reference>
<proteinExistence type="predicted"/>
<protein>
    <submittedName>
        <fullName evidence="2">Uncharacterized protein</fullName>
    </submittedName>
</protein>
<evidence type="ECO:0000313" key="2">
    <source>
        <dbReference type="EMBL" id="RXK39155.1"/>
    </source>
</evidence>
<dbReference type="Proteomes" id="UP000289152">
    <property type="component" value="Unassembled WGS sequence"/>
</dbReference>
<keyword evidence="3" id="KW-1185">Reference proteome</keyword>
<organism evidence="2 3">
    <name type="scientific">Tremella mesenterica</name>
    <name type="common">Jelly fungus</name>
    <dbReference type="NCBI Taxonomy" id="5217"/>
    <lineage>
        <taxon>Eukaryota</taxon>
        <taxon>Fungi</taxon>
        <taxon>Dikarya</taxon>
        <taxon>Basidiomycota</taxon>
        <taxon>Agaricomycotina</taxon>
        <taxon>Tremellomycetes</taxon>
        <taxon>Tremellales</taxon>
        <taxon>Tremellaceae</taxon>
        <taxon>Tremella</taxon>
    </lineage>
</organism>
<feature type="compositionally biased region" description="Polar residues" evidence="1">
    <location>
        <begin position="39"/>
        <end position="49"/>
    </location>
</feature>
<evidence type="ECO:0000256" key="1">
    <source>
        <dbReference type="SAM" id="MobiDB-lite"/>
    </source>
</evidence>
<feature type="region of interest" description="Disordered" evidence="1">
    <location>
        <begin position="16"/>
        <end position="90"/>
    </location>
</feature>
<sequence>MADRSFNYPNITYNQGYMGYNPSQQQQTTQDDPTIPWDGQNNSNLQGSSGPYVIPQYTQVDPTTQSGIWGPEGLQPPRPSLRSNPSYPSTYENTYASNSTYVQSQQQSEFPHPMVRSKGRRGHPRPRVAGGFSVDPGQMYQSHVSGVFRLSQRLLHNELSKYPNEDRTELATLVPDFSCISEIIEKCQLELNQSTRNQSGYSMDLNTANRAKSKFNTDMRNLLPERKKRIIDLSHLEDLLSQ</sequence>
<dbReference type="EMBL" id="SDIL01000035">
    <property type="protein sequence ID" value="RXK39155.1"/>
    <property type="molecule type" value="Genomic_DNA"/>
</dbReference>
<gene>
    <name evidence="2" type="ORF">M231_03512</name>
</gene>
<accession>A0A4Q1BMT2</accession>
<dbReference type="InParanoid" id="A0A4Q1BMT2"/>
<dbReference type="VEuPathDB" id="FungiDB:TREMEDRAFT_60031"/>
<feature type="compositionally biased region" description="Polar residues" evidence="1">
    <location>
        <begin position="81"/>
        <end position="90"/>
    </location>
</feature>
<dbReference type="AlphaFoldDB" id="A0A4Q1BMT2"/>
<evidence type="ECO:0000313" key="3">
    <source>
        <dbReference type="Proteomes" id="UP000289152"/>
    </source>
</evidence>
<name>A0A4Q1BMT2_TREME</name>
<comment type="caution">
    <text evidence="2">The sequence shown here is derived from an EMBL/GenBank/DDBJ whole genome shotgun (WGS) entry which is preliminary data.</text>
</comment>